<protein>
    <submittedName>
        <fullName evidence="1">T9SS type A sorting domain-containing protein</fullName>
    </submittedName>
</protein>
<sequence>MKKLTLLIITLALFTLAFADTYFIGTGTSTSGFCPFYGYYDYSWSKAIWTAAELTTAGVPANTPITGIGFYVGNTPSNYTMLDQRIYVRTTALTSYGTAQDETGTGYPNPAYFLPLFQGNLTYNGGGWHYIMFTTPATWDGTSNLELLFENWDGEYVSGYPTFRYTSTSPNYMMVYKYQDDSFPAGAGNSSYNRPNVAIITPSTTPPEAPVLSLPLDGATGVNEYTTFSWAAPQTGSLPTGYKLYCDTNNPPTTLIVDQSALSYTLTTPLAYNTTYYWTVSAYNALGEGPQATVRSFTTRADPTINSLPYTESFEEGNTDGSTNIANWAQVAGPEFTTKYWTANSTQTTYNRTPRTGSFNVTLQYNGSAWLFRPVSLIGGTTYEFEAYARQDGSNSADATLGLYYGTAATIAAMTSITGQVGLVNGDYQRIYGVFSPATSGIYYLGIKGWININPWYISLDDVTIREAPTAPVFSYSPTSINFGLLMQNVPSTPANVTVTNLGGGTIHIESSNISITGPNAAMFSFSDANLPADLNAGQSVIIPVTAIVTQEGPVSATLIITYEGTPYEVALSAEGLSSEIVIIGTGTDDLSLPIEPYYGYSYSQSIFLQSEINMARPIEKIYYYWNGAAATVNSNNWTVYMGHTPNTSFDSGTAWIPLSNLTEVFSGTVTLPAIEGWVEIILTTPFTYNNVDNLVVAVDENADSYDSYNEYFYCTSELKTNRSIRYYSDGTNPDPLAPPTGTPVAGYPNIMLKFEEEQPPLPVELSSFTAVLTNDFYVQLTWVSQTETNLSGYRVYRNEENTLNNAILITPTMIPATNTSQEHIYTVEDREVENNTTYYYWLESVDFNNSQFHGPVIVTVEGNVPPVLPEVTTLNNAYPNPFRANNSTKIEVGIKAGESGTLTIYNIRGEIVKAIKVNEGYHTIIWDGKDSKGTTCGSGIYFYRLTTPSLNQTKKMVIVK</sequence>
<organism evidence="1 2">
    <name type="scientific">Candidatus Syntrophosphaera thermopropionivorans</name>
    <dbReference type="NCBI Taxonomy" id="2593015"/>
    <lineage>
        <taxon>Bacteria</taxon>
        <taxon>Pseudomonadati</taxon>
        <taxon>Candidatus Cloacimonadota</taxon>
        <taxon>Candidatus Cloacimonadia</taxon>
        <taxon>Candidatus Cloacimonadales</taxon>
        <taxon>Candidatus Cloacimonadaceae</taxon>
        <taxon>Candidatus Syntrophosphaera</taxon>
    </lineage>
</organism>
<comment type="caution">
    <text evidence="1">The sequence shown here is derived from an EMBL/GenBank/DDBJ whole genome shotgun (WGS) entry which is preliminary data.</text>
</comment>
<keyword evidence="2" id="KW-1185">Reference proteome</keyword>
<gene>
    <name evidence="1" type="ORF">E0946_01315</name>
</gene>
<proteinExistence type="predicted"/>
<accession>A0AC61QLD2</accession>
<name>A0AC61QLD2_9BACT</name>
<reference evidence="1" key="1">
    <citation type="submission" date="2019-03" db="EMBL/GenBank/DDBJ databases">
        <title>Candidatus Syntrophosphaera thermopropionivorans: a novel player in syntrophic propionate oxidation during anaerobic digestion.</title>
        <authorList>
            <person name="Dyksma S."/>
        </authorList>
    </citation>
    <scope>NUCLEOTIDE SEQUENCE</scope>
    <source>
        <strain evidence="1">W5</strain>
    </source>
</reference>
<dbReference type="Proteomes" id="UP000294588">
    <property type="component" value="Unassembled WGS sequence"/>
</dbReference>
<evidence type="ECO:0000313" key="1">
    <source>
        <dbReference type="EMBL" id="TDF74750.1"/>
    </source>
</evidence>
<dbReference type="EMBL" id="SMOG01000001">
    <property type="protein sequence ID" value="TDF74750.1"/>
    <property type="molecule type" value="Genomic_DNA"/>
</dbReference>
<evidence type="ECO:0000313" key="2">
    <source>
        <dbReference type="Proteomes" id="UP000294588"/>
    </source>
</evidence>